<evidence type="ECO:0000313" key="3">
    <source>
        <dbReference type="EMBL" id="TDQ43744.1"/>
    </source>
</evidence>
<organism evidence="3 4">
    <name type="scientific">Tepidicella xavieri</name>
    <dbReference type="NCBI Taxonomy" id="360241"/>
    <lineage>
        <taxon>Bacteria</taxon>
        <taxon>Pseudomonadati</taxon>
        <taxon>Pseudomonadota</taxon>
        <taxon>Betaproteobacteria</taxon>
        <taxon>Burkholderiales</taxon>
        <taxon>Tepidicella</taxon>
    </lineage>
</organism>
<keyword evidence="2 3" id="KW-0449">Lipoprotein</keyword>
<name>A0A4R6UKK7_9BURK</name>
<comment type="caution">
    <text evidence="3">The sequence shown here is derived from an EMBL/GenBank/DDBJ whole genome shotgun (WGS) entry which is preliminary data.</text>
</comment>
<dbReference type="Gene3D" id="2.20.200.10">
    <property type="entry name" value="Outer membrane efflux proteins (OEP)"/>
    <property type="match status" value="1"/>
</dbReference>
<comment type="similarity">
    <text evidence="1 2">Belongs to the outer membrane factor (OMF) (TC 1.B.17) family.</text>
</comment>
<keyword evidence="4" id="KW-1185">Reference proteome</keyword>
<protein>
    <submittedName>
        <fullName evidence="3">NodT family efflux transporter outer membrane factor (OMF) lipoprotein</fullName>
    </submittedName>
</protein>
<comment type="subcellular location">
    <subcellularLocation>
        <location evidence="2">Cell membrane</location>
        <topology evidence="2">Lipid-anchor</topology>
    </subcellularLocation>
</comment>
<reference evidence="3 4" key="1">
    <citation type="submission" date="2019-03" db="EMBL/GenBank/DDBJ databases">
        <title>Genomic Encyclopedia of Type Strains, Phase IV (KMG-IV): sequencing the most valuable type-strain genomes for metagenomic binning, comparative biology and taxonomic classification.</title>
        <authorList>
            <person name="Goeker M."/>
        </authorList>
    </citation>
    <scope>NUCLEOTIDE SEQUENCE [LARGE SCALE GENOMIC DNA]</scope>
    <source>
        <strain evidence="3 4">DSM 19605</strain>
    </source>
</reference>
<evidence type="ECO:0000256" key="1">
    <source>
        <dbReference type="ARBA" id="ARBA00007613"/>
    </source>
</evidence>
<dbReference type="NCBIfam" id="TIGR01845">
    <property type="entry name" value="outer_NodT"/>
    <property type="match status" value="1"/>
</dbReference>
<dbReference type="Pfam" id="PF02321">
    <property type="entry name" value="OEP"/>
    <property type="match status" value="2"/>
</dbReference>
<dbReference type="InterPro" id="IPR003423">
    <property type="entry name" value="OMP_efflux"/>
</dbReference>
<evidence type="ECO:0000313" key="4">
    <source>
        <dbReference type="Proteomes" id="UP000295510"/>
    </source>
</evidence>
<dbReference type="EMBL" id="SNYL01000005">
    <property type="protein sequence ID" value="TDQ43744.1"/>
    <property type="molecule type" value="Genomic_DNA"/>
</dbReference>
<dbReference type="AlphaFoldDB" id="A0A4R6UKK7"/>
<sequence length="489" mass="51261">MSLSIESIVRRWGRWAAPATVLGLLGCASAPPAVPDAQPPASVAAVVAWQAPLPPAAVAPPSQASDLAAWWRVFGDEGLSQIIERALQAHTSVRAAQAALVQARAQRDLTAAATLPGLRAAASAQRGATAQTTSSSFRAGLDASWEVDVFGARGHALEASEADARASAAQLGQTRVTLAAEVALTYLEWRAQQHRLQVARDNLAAQEAALQLTEWRAQAGLASQLDRDQARAAVAQTRSSVAPLEAAVAQSRQALAVLAGLPPQADLALPPEGAVPVAADTLAVAIPADTLRQRPDVQAAEARLQAAVARVGQARAAGWPSLSVGGSLDWRSPRLSDLFDPASLSRALLASISASVFDGGANQAQVRAQQAAAEQARIALEAAWLQALQEVESALLSLHASRQRLTHLQQAAEAAASAEALARHRYASGLIDYRALLDAQRTRLSAESERVTALAAWSTDHVRLYKALGGGWRLDTLTTDLEAIAHDPR</sequence>
<dbReference type="PANTHER" id="PTHR30203:SF32">
    <property type="entry name" value="CATION EFFLUX SYSTEM PROTEIN CUSC"/>
    <property type="match status" value="1"/>
</dbReference>
<dbReference type="GO" id="GO:0015562">
    <property type="term" value="F:efflux transmembrane transporter activity"/>
    <property type="evidence" value="ECO:0007669"/>
    <property type="project" value="InterPro"/>
</dbReference>
<proteinExistence type="inferred from homology"/>
<dbReference type="GO" id="GO:0005886">
    <property type="term" value="C:plasma membrane"/>
    <property type="evidence" value="ECO:0007669"/>
    <property type="project" value="UniProtKB-SubCell"/>
</dbReference>
<dbReference type="Gene3D" id="1.20.1600.10">
    <property type="entry name" value="Outer membrane efflux proteins (OEP)"/>
    <property type="match status" value="1"/>
</dbReference>
<keyword evidence="2" id="KW-0812">Transmembrane</keyword>
<dbReference type="Proteomes" id="UP000295510">
    <property type="component" value="Unassembled WGS sequence"/>
</dbReference>
<gene>
    <name evidence="3" type="ORF">DFR43_10594</name>
</gene>
<evidence type="ECO:0000256" key="2">
    <source>
        <dbReference type="RuleBase" id="RU362097"/>
    </source>
</evidence>
<keyword evidence="2" id="KW-0564">Palmitate</keyword>
<dbReference type="PANTHER" id="PTHR30203">
    <property type="entry name" value="OUTER MEMBRANE CATION EFFLUX PROTEIN"/>
    <property type="match status" value="1"/>
</dbReference>
<dbReference type="SUPFAM" id="SSF56954">
    <property type="entry name" value="Outer membrane efflux proteins (OEP)"/>
    <property type="match status" value="1"/>
</dbReference>
<dbReference type="RefSeq" id="WP_245988847.1">
    <property type="nucleotide sequence ID" value="NZ_SNYL01000005.1"/>
</dbReference>
<dbReference type="InterPro" id="IPR010131">
    <property type="entry name" value="MdtP/NodT-like"/>
</dbReference>
<accession>A0A4R6UKK7</accession>
<keyword evidence="2" id="KW-1134">Transmembrane beta strand</keyword>
<keyword evidence="2" id="KW-0472">Membrane</keyword>